<comment type="subcellular location">
    <subcellularLocation>
        <location evidence="1">Cell membrane</location>
        <topology evidence="1">Multi-pass membrane protein</topology>
    </subcellularLocation>
</comment>
<dbReference type="InterPro" id="IPR017452">
    <property type="entry name" value="GPCR_Rhodpsn_7TM"/>
</dbReference>
<feature type="transmembrane region" description="Helical" evidence="12">
    <location>
        <begin position="70"/>
        <end position="93"/>
    </location>
</feature>
<name>F6QET3_MONDO</name>
<dbReference type="FunCoup" id="F6QET3">
    <property type="interactions" value="59"/>
</dbReference>
<evidence type="ECO:0000256" key="7">
    <source>
        <dbReference type="ARBA" id="ARBA00023170"/>
    </source>
</evidence>
<keyword evidence="15" id="KW-1185">Reference proteome</keyword>
<evidence type="ECO:0000313" key="14">
    <source>
        <dbReference type="Ensembl" id="ENSMODP00000033203.2"/>
    </source>
</evidence>
<evidence type="ECO:0000313" key="15">
    <source>
        <dbReference type="Proteomes" id="UP000002280"/>
    </source>
</evidence>
<evidence type="ECO:0000256" key="8">
    <source>
        <dbReference type="ARBA" id="ARBA00023224"/>
    </source>
</evidence>
<dbReference type="InterPro" id="IPR026234">
    <property type="entry name" value="MRGPCRFAMILY"/>
</dbReference>
<accession>F6QET3</accession>
<keyword evidence="5 10" id="KW-0297">G-protein coupled receptor</keyword>
<evidence type="ECO:0000256" key="2">
    <source>
        <dbReference type="ARBA" id="ARBA00022475"/>
    </source>
</evidence>
<proteinExistence type="inferred from homology"/>
<feature type="transmembrane region" description="Helical" evidence="12">
    <location>
        <begin position="219"/>
        <end position="242"/>
    </location>
</feature>
<dbReference type="InterPro" id="IPR000276">
    <property type="entry name" value="GPCR_Rhodpsn"/>
</dbReference>
<dbReference type="Pfam" id="PF00001">
    <property type="entry name" value="7tm_1"/>
    <property type="match status" value="1"/>
</dbReference>
<dbReference type="PRINTS" id="PR02108">
    <property type="entry name" value="MRGPCRFAMILY"/>
</dbReference>
<dbReference type="GO" id="GO:0004930">
    <property type="term" value="F:G protein-coupled receptor activity"/>
    <property type="evidence" value="ECO:0000318"/>
    <property type="project" value="GO_Central"/>
</dbReference>
<dbReference type="SUPFAM" id="SSF81321">
    <property type="entry name" value="Family A G protein-coupled receptor-like"/>
    <property type="match status" value="1"/>
</dbReference>
<feature type="transmembrane region" description="Helical" evidence="12">
    <location>
        <begin position="114"/>
        <end position="136"/>
    </location>
</feature>
<feature type="transmembrane region" description="Helical" evidence="12">
    <location>
        <begin position="187"/>
        <end position="207"/>
    </location>
</feature>
<reference evidence="14 15" key="1">
    <citation type="journal article" date="2007" name="Nature">
        <title>Genome of the marsupial Monodelphis domestica reveals innovation in non-coding sequences.</title>
        <authorList>
            <person name="Mikkelsen T.S."/>
            <person name="Wakefield M.J."/>
            <person name="Aken B."/>
            <person name="Amemiya C.T."/>
            <person name="Chang J.L."/>
            <person name="Duke S."/>
            <person name="Garber M."/>
            <person name="Gentles A.J."/>
            <person name="Goodstadt L."/>
            <person name="Heger A."/>
            <person name="Jurka J."/>
            <person name="Kamal M."/>
            <person name="Mauceli E."/>
            <person name="Searle S.M."/>
            <person name="Sharpe T."/>
            <person name="Baker M.L."/>
            <person name="Batzer M.A."/>
            <person name="Benos P.V."/>
            <person name="Belov K."/>
            <person name="Clamp M."/>
            <person name="Cook A."/>
            <person name="Cuff J."/>
            <person name="Das R."/>
            <person name="Davidow L."/>
            <person name="Deakin J.E."/>
            <person name="Fazzari M.J."/>
            <person name="Glass J.L."/>
            <person name="Grabherr M."/>
            <person name="Greally J.M."/>
            <person name="Gu W."/>
            <person name="Hore T.A."/>
            <person name="Huttley G.A."/>
            <person name="Kleber M."/>
            <person name="Jirtle R.L."/>
            <person name="Koina E."/>
            <person name="Lee J.T."/>
            <person name="Mahony S."/>
            <person name="Marra M.A."/>
            <person name="Miller R.D."/>
            <person name="Nicholls R.D."/>
            <person name="Oda M."/>
            <person name="Papenfuss A.T."/>
            <person name="Parra Z.E."/>
            <person name="Pollock D.D."/>
            <person name="Ray D.A."/>
            <person name="Schein J.E."/>
            <person name="Speed T.P."/>
            <person name="Thompson K."/>
            <person name="VandeBerg J.L."/>
            <person name="Wade C.M."/>
            <person name="Walker J.A."/>
            <person name="Waters P.D."/>
            <person name="Webber C."/>
            <person name="Weidman J.R."/>
            <person name="Xie X."/>
            <person name="Zody M.C."/>
            <person name="Baldwin J."/>
            <person name="Abdouelleil A."/>
            <person name="Abdulkadir J."/>
            <person name="Abebe A."/>
            <person name="Abera B."/>
            <person name="Abreu J."/>
            <person name="Acer S.C."/>
            <person name="Aftuck L."/>
            <person name="Alexander A."/>
            <person name="An P."/>
            <person name="Anderson E."/>
            <person name="Anderson S."/>
            <person name="Arachi H."/>
            <person name="Azer M."/>
            <person name="Bachantsang P."/>
            <person name="Barry A."/>
            <person name="Bayul T."/>
            <person name="Berlin A."/>
            <person name="Bessette D."/>
            <person name="Bloom T."/>
            <person name="Bloom T."/>
            <person name="Boguslavskiy L."/>
            <person name="Bonnet C."/>
            <person name="Boukhgalter B."/>
            <person name="Bourzgui I."/>
            <person name="Brown A."/>
            <person name="Cahill P."/>
            <person name="Channer S."/>
            <person name="Cheshatsang Y."/>
            <person name="Chuda L."/>
            <person name="Citroen M."/>
            <person name="Collymore A."/>
            <person name="Cooke P."/>
            <person name="Costello M."/>
            <person name="D'Aco K."/>
            <person name="Daza R."/>
            <person name="De Haan G."/>
            <person name="DeGray S."/>
            <person name="DeMaso C."/>
            <person name="Dhargay N."/>
            <person name="Dooley K."/>
            <person name="Dooley E."/>
            <person name="Doricent M."/>
            <person name="Dorje P."/>
            <person name="Dorjee K."/>
            <person name="Dupes A."/>
            <person name="Elong R."/>
            <person name="Falk J."/>
            <person name="Farina A."/>
            <person name="Faro S."/>
            <person name="Ferguson D."/>
            <person name="Fisher S."/>
            <person name="Foley C.D."/>
            <person name="Franke A."/>
            <person name="Friedrich D."/>
            <person name="Gadbois L."/>
            <person name="Gearin G."/>
            <person name="Gearin C.R."/>
            <person name="Giannoukos G."/>
            <person name="Goode T."/>
            <person name="Graham J."/>
            <person name="Grandbois E."/>
            <person name="Grewal S."/>
            <person name="Gyaltsen K."/>
            <person name="Hafez N."/>
            <person name="Hagos B."/>
            <person name="Hall J."/>
            <person name="Henson C."/>
            <person name="Hollinger A."/>
            <person name="Honan T."/>
            <person name="Huard M.D."/>
            <person name="Hughes L."/>
            <person name="Hurhula B."/>
            <person name="Husby M.E."/>
            <person name="Kamat A."/>
            <person name="Kanga B."/>
            <person name="Kashin S."/>
            <person name="Khazanovich D."/>
            <person name="Kisner P."/>
            <person name="Lance K."/>
            <person name="Lara M."/>
            <person name="Lee W."/>
            <person name="Lennon N."/>
            <person name="Letendre F."/>
            <person name="LeVine R."/>
            <person name="Lipovsky A."/>
            <person name="Liu X."/>
            <person name="Liu J."/>
            <person name="Liu S."/>
            <person name="Lokyitsang T."/>
            <person name="Lokyitsang Y."/>
            <person name="Lubonja R."/>
            <person name="Lui A."/>
            <person name="MacDonald P."/>
            <person name="Magnisalis V."/>
            <person name="Maru K."/>
            <person name="Matthews C."/>
            <person name="McCusker W."/>
            <person name="McDonough S."/>
            <person name="Mehta T."/>
            <person name="Meldrim J."/>
            <person name="Meneus L."/>
            <person name="Mihai O."/>
            <person name="Mihalev A."/>
            <person name="Mihova T."/>
            <person name="Mittelman R."/>
            <person name="Mlenga V."/>
            <person name="Montmayeur A."/>
            <person name="Mulrain L."/>
            <person name="Navidi A."/>
            <person name="Naylor J."/>
            <person name="Negash T."/>
            <person name="Nguyen T."/>
            <person name="Nguyen N."/>
            <person name="Nicol R."/>
            <person name="Norbu C."/>
            <person name="Norbu N."/>
            <person name="Novod N."/>
            <person name="O'Neill B."/>
            <person name="Osman S."/>
            <person name="Markiewicz E."/>
            <person name="Oyono O.L."/>
            <person name="Patti C."/>
            <person name="Phunkhang P."/>
            <person name="Pierre F."/>
            <person name="Priest M."/>
            <person name="Raghuraman S."/>
            <person name="Rege F."/>
            <person name="Reyes R."/>
            <person name="Rise C."/>
            <person name="Rogov P."/>
            <person name="Ross K."/>
            <person name="Ryan E."/>
            <person name="Settipalli S."/>
            <person name="Shea T."/>
            <person name="Sherpa N."/>
            <person name="Shi L."/>
            <person name="Shih D."/>
            <person name="Sparrow T."/>
            <person name="Spaulding J."/>
            <person name="Stalker J."/>
            <person name="Stange-Thomann N."/>
            <person name="Stavropoulos S."/>
            <person name="Stone C."/>
            <person name="Strader C."/>
            <person name="Tesfaye S."/>
            <person name="Thomson T."/>
            <person name="Thoulutsang Y."/>
            <person name="Thoulutsang D."/>
            <person name="Topham K."/>
            <person name="Topping I."/>
            <person name="Tsamla T."/>
            <person name="Vassiliev H."/>
            <person name="Vo A."/>
            <person name="Wangchuk T."/>
            <person name="Wangdi T."/>
            <person name="Weiand M."/>
            <person name="Wilkinson J."/>
            <person name="Wilson A."/>
            <person name="Yadav S."/>
            <person name="Young G."/>
            <person name="Yu Q."/>
            <person name="Zembek L."/>
            <person name="Zhong D."/>
            <person name="Zimmer A."/>
            <person name="Zwirko Z."/>
            <person name="Jaffe D.B."/>
            <person name="Alvarez P."/>
            <person name="Brockman W."/>
            <person name="Butler J."/>
            <person name="Chin C."/>
            <person name="Gnerre S."/>
            <person name="MacCallum I."/>
            <person name="Graves J.A."/>
            <person name="Ponting C.P."/>
            <person name="Breen M."/>
            <person name="Samollow P.B."/>
            <person name="Lander E.S."/>
            <person name="Lindblad-Toh K."/>
        </authorList>
    </citation>
    <scope>NUCLEOTIDE SEQUENCE [LARGE SCALE GENOMIC DNA]</scope>
</reference>
<dbReference type="Bgee" id="ENSMODG00000024123">
    <property type="expression patterns" value="Expressed in testis and 3 other cell types or tissues"/>
</dbReference>
<dbReference type="PANTHER" id="PTHR11334:SF29">
    <property type="entry name" value="MAS-RELATED G-PROTEIN COUPLED RECEPTOR MEMBER X2"/>
    <property type="match status" value="1"/>
</dbReference>
<sequence length="286" mass="32057">MDWKTTILTMGIAVVGLLGNGMILWLLGFRIPRNPFSVYILNLAGADALFLFSTFLLLLQEFVGYLQTPIYVVMVYVIPLAYSVGLSFLAAISTERCLSVLFPLWYKCKRPEHTSARACAALWALAGLFWGSGYFYCVYVQKDPFCPVFFLVRSTWFCLLTCVLCVASLTLVLRVQCSSQRRQPPRLYLLILLTVLVFLLCGLPLGIGGVMRRLGLDILPLRLVVFLASVNSSINPFIYVFFGRQKHRKGKEETLRAVLRRALSDEQELGSEGGDTSHTNTLETSS</sequence>
<dbReference type="Gene3D" id="1.20.1070.10">
    <property type="entry name" value="Rhodopsin 7-helix transmembrane proteins"/>
    <property type="match status" value="1"/>
</dbReference>
<reference evidence="14" key="2">
    <citation type="submission" date="2025-08" db="UniProtKB">
        <authorList>
            <consortium name="Ensembl"/>
        </authorList>
    </citation>
    <scope>IDENTIFICATION</scope>
</reference>
<dbReference type="CDD" id="cd14973">
    <property type="entry name" value="7tmA_Mrgpr"/>
    <property type="match status" value="1"/>
</dbReference>
<dbReference type="FunFam" id="1.20.1070.10:FF:000193">
    <property type="entry name" value="Mas-related G-protein coupled receptor member E"/>
    <property type="match status" value="1"/>
</dbReference>
<feature type="transmembrane region" description="Helical" evidence="12">
    <location>
        <begin position="6"/>
        <end position="27"/>
    </location>
</feature>
<evidence type="ECO:0000256" key="11">
    <source>
        <dbReference type="SAM" id="MobiDB-lite"/>
    </source>
</evidence>
<keyword evidence="4 12" id="KW-1133">Transmembrane helix</keyword>
<dbReference type="PANTHER" id="PTHR11334">
    <property type="entry name" value="MAS-RELATED G-PROTEIN COUPLED RECEPTOR"/>
    <property type="match status" value="1"/>
</dbReference>
<keyword evidence="2" id="KW-1003">Cell membrane</keyword>
<dbReference type="GeneTree" id="ENSGT01030000234639"/>
<comment type="similarity">
    <text evidence="9">Belongs to the G-protein coupled receptor 1 family. Mas subfamily.</text>
</comment>
<dbReference type="OMA" id="WHVVREY"/>
<evidence type="ECO:0000256" key="4">
    <source>
        <dbReference type="ARBA" id="ARBA00022989"/>
    </source>
</evidence>
<dbReference type="GO" id="GO:0005886">
    <property type="term" value="C:plasma membrane"/>
    <property type="evidence" value="ECO:0000318"/>
    <property type="project" value="GO_Central"/>
</dbReference>
<evidence type="ECO:0000256" key="6">
    <source>
        <dbReference type="ARBA" id="ARBA00023136"/>
    </source>
</evidence>
<evidence type="ECO:0000256" key="10">
    <source>
        <dbReference type="RuleBase" id="RU000688"/>
    </source>
</evidence>
<keyword evidence="8 10" id="KW-0807">Transducer</keyword>
<evidence type="ECO:0000256" key="1">
    <source>
        <dbReference type="ARBA" id="ARBA00004651"/>
    </source>
</evidence>
<feature type="transmembrane region" description="Helical" evidence="12">
    <location>
        <begin position="39"/>
        <end position="58"/>
    </location>
</feature>
<dbReference type="HOGENOM" id="CLU_009579_4_1_1"/>
<feature type="compositionally biased region" description="Polar residues" evidence="11">
    <location>
        <begin position="274"/>
        <end position="286"/>
    </location>
</feature>
<evidence type="ECO:0000259" key="13">
    <source>
        <dbReference type="PROSITE" id="PS50262"/>
    </source>
</evidence>
<evidence type="ECO:0000256" key="9">
    <source>
        <dbReference type="ARBA" id="ARBA00061394"/>
    </source>
</evidence>
<feature type="region of interest" description="Disordered" evidence="11">
    <location>
        <begin position="266"/>
        <end position="286"/>
    </location>
</feature>
<dbReference type="PROSITE" id="PS00237">
    <property type="entry name" value="G_PROTEIN_RECEP_F1_1"/>
    <property type="match status" value="1"/>
</dbReference>
<protein>
    <recommendedName>
        <fullName evidence="13">G-protein coupled receptors family 1 profile domain-containing protein</fullName>
    </recommendedName>
</protein>
<dbReference type="AlphaFoldDB" id="F6QET3"/>
<dbReference type="Ensembl" id="ENSMODT00000034780.2">
    <property type="protein sequence ID" value="ENSMODP00000033203.2"/>
    <property type="gene ID" value="ENSMODG00000024123.2"/>
</dbReference>
<dbReference type="InParanoid" id="F6QET3"/>
<dbReference type="PRINTS" id="PR00237">
    <property type="entry name" value="GPCRRHODOPSN"/>
</dbReference>
<dbReference type="PROSITE" id="PS50262">
    <property type="entry name" value="G_PROTEIN_RECEP_F1_2"/>
    <property type="match status" value="1"/>
</dbReference>
<keyword evidence="3 10" id="KW-0812">Transmembrane</keyword>
<keyword evidence="7 10" id="KW-0675">Receptor</keyword>
<feature type="domain" description="G-protein coupled receptors family 1 profile" evidence="13">
    <location>
        <begin position="19"/>
        <end position="239"/>
    </location>
</feature>
<dbReference type="eggNOG" id="ENOG502RTWA">
    <property type="taxonomic scope" value="Eukaryota"/>
</dbReference>
<reference evidence="14" key="3">
    <citation type="submission" date="2025-09" db="UniProtKB">
        <authorList>
            <consortium name="Ensembl"/>
        </authorList>
    </citation>
    <scope>IDENTIFICATION</scope>
</reference>
<dbReference type="Proteomes" id="UP000002280">
    <property type="component" value="Chromosome 5"/>
</dbReference>
<organism evidence="14 15">
    <name type="scientific">Monodelphis domestica</name>
    <name type="common">Gray short-tailed opossum</name>
    <dbReference type="NCBI Taxonomy" id="13616"/>
    <lineage>
        <taxon>Eukaryota</taxon>
        <taxon>Metazoa</taxon>
        <taxon>Chordata</taxon>
        <taxon>Craniata</taxon>
        <taxon>Vertebrata</taxon>
        <taxon>Euteleostomi</taxon>
        <taxon>Mammalia</taxon>
        <taxon>Metatheria</taxon>
        <taxon>Didelphimorphia</taxon>
        <taxon>Didelphidae</taxon>
        <taxon>Monodelphis</taxon>
    </lineage>
</organism>
<evidence type="ECO:0000256" key="5">
    <source>
        <dbReference type="ARBA" id="ARBA00023040"/>
    </source>
</evidence>
<evidence type="ECO:0000256" key="3">
    <source>
        <dbReference type="ARBA" id="ARBA00022692"/>
    </source>
</evidence>
<feature type="transmembrane region" description="Helical" evidence="12">
    <location>
        <begin position="148"/>
        <end position="175"/>
    </location>
</feature>
<keyword evidence="6 12" id="KW-0472">Membrane</keyword>
<evidence type="ECO:0000256" key="12">
    <source>
        <dbReference type="SAM" id="Phobius"/>
    </source>
</evidence>
<dbReference type="GO" id="GO:0007186">
    <property type="term" value="P:G protein-coupled receptor signaling pathway"/>
    <property type="evidence" value="ECO:0000318"/>
    <property type="project" value="GO_Central"/>
</dbReference>